<evidence type="ECO:0000256" key="3">
    <source>
        <dbReference type="ARBA" id="ARBA00022448"/>
    </source>
</evidence>
<comment type="similarity">
    <text evidence="2 8">Belongs to the V-ATPase 116 kDa subunit family.</text>
</comment>
<keyword evidence="3 8" id="KW-0813">Transport</keyword>
<evidence type="ECO:0000256" key="5">
    <source>
        <dbReference type="ARBA" id="ARBA00022989"/>
    </source>
</evidence>
<keyword evidence="7 8" id="KW-0472">Membrane</keyword>
<keyword evidence="5 8" id="KW-1133">Transmembrane helix</keyword>
<dbReference type="PANTHER" id="PTHR11629">
    <property type="entry name" value="VACUOLAR PROTON ATPASES"/>
    <property type="match status" value="1"/>
</dbReference>
<dbReference type="InterPro" id="IPR002490">
    <property type="entry name" value="V-ATPase_116kDa_su"/>
</dbReference>
<comment type="caution">
    <text evidence="8">Lacks conserved residue(s) required for the propagation of feature annotation.</text>
</comment>
<dbReference type="GO" id="GO:0016471">
    <property type="term" value="C:vacuolar proton-transporting V-type ATPase complex"/>
    <property type="evidence" value="ECO:0007669"/>
    <property type="project" value="TreeGrafter"/>
</dbReference>
<reference evidence="10" key="1">
    <citation type="journal article" date="2014" name="Science">
        <title>Ancient hybridizations among the ancestral genomes of bread wheat.</title>
        <authorList>
            <consortium name="International Wheat Genome Sequencing Consortium,"/>
            <person name="Marcussen T."/>
            <person name="Sandve S.R."/>
            <person name="Heier L."/>
            <person name="Spannagl M."/>
            <person name="Pfeifer M."/>
            <person name="Jakobsen K.S."/>
            <person name="Wulff B.B."/>
            <person name="Steuernagel B."/>
            <person name="Mayer K.F."/>
            <person name="Olsen O.A."/>
        </authorList>
    </citation>
    <scope>NUCLEOTIDE SEQUENCE [LARGE SCALE GENOMIC DNA]</scope>
    <source>
        <strain evidence="10">cv. AL8/78</strain>
    </source>
</reference>
<organism evidence="9 10">
    <name type="scientific">Aegilops tauschii subsp. strangulata</name>
    <name type="common">Goatgrass</name>
    <dbReference type="NCBI Taxonomy" id="200361"/>
    <lineage>
        <taxon>Eukaryota</taxon>
        <taxon>Viridiplantae</taxon>
        <taxon>Streptophyta</taxon>
        <taxon>Embryophyta</taxon>
        <taxon>Tracheophyta</taxon>
        <taxon>Spermatophyta</taxon>
        <taxon>Magnoliopsida</taxon>
        <taxon>Liliopsida</taxon>
        <taxon>Poales</taxon>
        <taxon>Poaceae</taxon>
        <taxon>BOP clade</taxon>
        <taxon>Pooideae</taxon>
        <taxon>Triticodae</taxon>
        <taxon>Triticeae</taxon>
        <taxon>Triticinae</taxon>
        <taxon>Aegilops</taxon>
    </lineage>
</organism>
<keyword evidence="6 8" id="KW-0406">Ion transport</keyword>
<keyword evidence="10" id="KW-1185">Reference proteome</keyword>
<dbReference type="PANTHER" id="PTHR11629:SF63">
    <property type="entry name" value="V-TYPE PROTON ATPASE SUBUNIT A"/>
    <property type="match status" value="1"/>
</dbReference>
<dbReference type="GO" id="GO:0051117">
    <property type="term" value="F:ATPase binding"/>
    <property type="evidence" value="ECO:0007669"/>
    <property type="project" value="TreeGrafter"/>
</dbReference>
<dbReference type="GO" id="GO:0007035">
    <property type="term" value="P:vacuolar acidification"/>
    <property type="evidence" value="ECO:0007669"/>
    <property type="project" value="TreeGrafter"/>
</dbReference>
<dbReference type="AlphaFoldDB" id="A0A453IHM8"/>
<evidence type="ECO:0000256" key="1">
    <source>
        <dbReference type="ARBA" id="ARBA00004141"/>
    </source>
</evidence>
<comment type="subcellular location">
    <subcellularLocation>
        <location evidence="1">Membrane</location>
        <topology evidence="1">Multi-pass membrane protein</topology>
    </subcellularLocation>
</comment>
<evidence type="ECO:0000256" key="4">
    <source>
        <dbReference type="ARBA" id="ARBA00022692"/>
    </source>
</evidence>
<reference evidence="9" key="4">
    <citation type="submission" date="2019-03" db="UniProtKB">
        <authorList>
            <consortium name="EnsemblPlants"/>
        </authorList>
    </citation>
    <scope>IDENTIFICATION</scope>
</reference>
<keyword evidence="8" id="KW-0375">Hydrogen ion transport</keyword>
<sequence>CRYNNIFILAIGVVVFICATVGVLLVMETLSAFLHALRLHWVEFQNKFYEGDGYKFAPFSFALISEDEE</sequence>
<comment type="function">
    <text evidence="8">Essential component of the vacuolar proton pump (V-ATPase), a multimeric enzyme that catalyzes the translocation of protons across the membranes. Required for assembly and activity of the V-ATPase.</text>
</comment>
<evidence type="ECO:0000256" key="8">
    <source>
        <dbReference type="RuleBase" id="RU361189"/>
    </source>
</evidence>
<dbReference type="Proteomes" id="UP000015105">
    <property type="component" value="Chromosome 4D"/>
</dbReference>
<evidence type="ECO:0000313" key="9">
    <source>
        <dbReference type="EnsemblPlants" id="AET4Gv20563700.3"/>
    </source>
</evidence>
<dbReference type="GO" id="GO:0046961">
    <property type="term" value="F:proton-transporting ATPase activity, rotational mechanism"/>
    <property type="evidence" value="ECO:0007669"/>
    <property type="project" value="InterPro"/>
</dbReference>
<dbReference type="GO" id="GO:0033179">
    <property type="term" value="C:proton-transporting V-type ATPase, V0 domain"/>
    <property type="evidence" value="ECO:0007669"/>
    <property type="project" value="InterPro"/>
</dbReference>
<dbReference type="Pfam" id="PF01496">
    <property type="entry name" value="V_ATPase_I"/>
    <property type="match status" value="1"/>
</dbReference>
<reference evidence="9" key="3">
    <citation type="journal article" date="2017" name="Nature">
        <title>Genome sequence of the progenitor of the wheat D genome Aegilops tauschii.</title>
        <authorList>
            <person name="Luo M.C."/>
            <person name="Gu Y.Q."/>
            <person name="Puiu D."/>
            <person name="Wang H."/>
            <person name="Twardziok S.O."/>
            <person name="Deal K.R."/>
            <person name="Huo N."/>
            <person name="Zhu T."/>
            <person name="Wang L."/>
            <person name="Wang Y."/>
            <person name="McGuire P.E."/>
            <person name="Liu S."/>
            <person name="Long H."/>
            <person name="Ramasamy R.K."/>
            <person name="Rodriguez J.C."/>
            <person name="Van S.L."/>
            <person name="Yuan L."/>
            <person name="Wang Z."/>
            <person name="Xia Z."/>
            <person name="Xiao L."/>
            <person name="Anderson O.D."/>
            <person name="Ouyang S."/>
            <person name="Liang Y."/>
            <person name="Zimin A.V."/>
            <person name="Pertea G."/>
            <person name="Qi P."/>
            <person name="Bennetzen J.L."/>
            <person name="Dai X."/>
            <person name="Dawson M.W."/>
            <person name="Muller H.G."/>
            <person name="Kugler K."/>
            <person name="Rivarola-Duarte L."/>
            <person name="Spannagl M."/>
            <person name="Mayer K.F.X."/>
            <person name="Lu F.H."/>
            <person name="Bevan M.W."/>
            <person name="Leroy P."/>
            <person name="Li P."/>
            <person name="You F.M."/>
            <person name="Sun Q."/>
            <person name="Liu Z."/>
            <person name="Lyons E."/>
            <person name="Wicker T."/>
            <person name="Salzberg S.L."/>
            <person name="Devos K.M."/>
            <person name="Dvorak J."/>
        </authorList>
    </citation>
    <scope>NUCLEOTIDE SEQUENCE [LARGE SCALE GENOMIC DNA]</scope>
    <source>
        <strain evidence="9">cv. AL8/78</strain>
    </source>
</reference>
<evidence type="ECO:0000256" key="2">
    <source>
        <dbReference type="ARBA" id="ARBA00009904"/>
    </source>
</evidence>
<evidence type="ECO:0000256" key="7">
    <source>
        <dbReference type="ARBA" id="ARBA00023136"/>
    </source>
</evidence>
<reference evidence="9" key="5">
    <citation type="journal article" date="2021" name="G3 (Bethesda)">
        <title>Aegilops tauschii genome assembly Aet v5.0 features greater sequence contiguity and improved annotation.</title>
        <authorList>
            <person name="Wang L."/>
            <person name="Zhu T."/>
            <person name="Rodriguez J.C."/>
            <person name="Deal K.R."/>
            <person name="Dubcovsky J."/>
            <person name="McGuire P.E."/>
            <person name="Lux T."/>
            <person name="Spannagl M."/>
            <person name="Mayer K.F.X."/>
            <person name="Baldrich P."/>
            <person name="Meyers B.C."/>
            <person name="Huo N."/>
            <person name="Gu Y.Q."/>
            <person name="Zhou H."/>
            <person name="Devos K.M."/>
            <person name="Bennetzen J.L."/>
            <person name="Unver T."/>
            <person name="Budak H."/>
            <person name="Gulick P.J."/>
            <person name="Galiba G."/>
            <person name="Kalapos B."/>
            <person name="Nelson D.R."/>
            <person name="Li P."/>
            <person name="You F.M."/>
            <person name="Luo M.C."/>
            <person name="Dvorak J."/>
        </authorList>
    </citation>
    <scope>NUCLEOTIDE SEQUENCE [LARGE SCALE GENOMIC DNA]</scope>
    <source>
        <strain evidence="9">cv. AL8/78</strain>
    </source>
</reference>
<protein>
    <recommendedName>
        <fullName evidence="8">V-type proton ATPase subunit a</fullName>
    </recommendedName>
</protein>
<feature type="transmembrane region" description="Helical" evidence="8">
    <location>
        <begin position="6"/>
        <end position="27"/>
    </location>
</feature>
<evidence type="ECO:0000313" key="10">
    <source>
        <dbReference type="Proteomes" id="UP000015105"/>
    </source>
</evidence>
<keyword evidence="4 8" id="KW-0812">Transmembrane</keyword>
<name>A0A453IHM8_AEGTS</name>
<dbReference type="Gramene" id="AET4Gv20563700.3">
    <property type="protein sequence ID" value="AET4Gv20563700.3"/>
    <property type="gene ID" value="AET4Gv20563700"/>
</dbReference>
<evidence type="ECO:0000256" key="6">
    <source>
        <dbReference type="ARBA" id="ARBA00023065"/>
    </source>
</evidence>
<proteinExistence type="inferred from homology"/>
<dbReference type="EnsemblPlants" id="AET4Gv20563700.3">
    <property type="protein sequence ID" value="AET4Gv20563700.3"/>
    <property type="gene ID" value="AET4Gv20563700"/>
</dbReference>
<accession>A0A453IHM8</accession>
<reference evidence="10" key="2">
    <citation type="journal article" date="2017" name="Nat. Plants">
        <title>The Aegilops tauschii genome reveals multiple impacts of transposons.</title>
        <authorList>
            <person name="Zhao G."/>
            <person name="Zou C."/>
            <person name="Li K."/>
            <person name="Wang K."/>
            <person name="Li T."/>
            <person name="Gao L."/>
            <person name="Zhang X."/>
            <person name="Wang H."/>
            <person name="Yang Z."/>
            <person name="Liu X."/>
            <person name="Jiang W."/>
            <person name="Mao L."/>
            <person name="Kong X."/>
            <person name="Jiao Y."/>
            <person name="Jia J."/>
        </authorList>
    </citation>
    <scope>NUCLEOTIDE SEQUENCE [LARGE SCALE GENOMIC DNA]</scope>
    <source>
        <strain evidence="10">cv. AL8/78</strain>
    </source>
</reference>